<evidence type="ECO:0000256" key="1">
    <source>
        <dbReference type="ARBA" id="ARBA00004651"/>
    </source>
</evidence>
<keyword evidence="6 7" id="KW-0472">Membrane</keyword>
<dbReference type="GO" id="GO:0005886">
    <property type="term" value="C:plasma membrane"/>
    <property type="evidence" value="ECO:0007669"/>
    <property type="project" value="UniProtKB-SubCell"/>
</dbReference>
<evidence type="ECO:0000256" key="4">
    <source>
        <dbReference type="ARBA" id="ARBA00022692"/>
    </source>
</evidence>
<feature type="transmembrane region" description="Helical" evidence="7">
    <location>
        <begin position="40"/>
        <end position="62"/>
    </location>
</feature>
<evidence type="ECO:0000256" key="7">
    <source>
        <dbReference type="SAM" id="Phobius"/>
    </source>
</evidence>
<feature type="transmembrane region" description="Helical" evidence="7">
    <location>
        <begin position="418"/>
        <end position="436"/>
    </location>
</feature>
<feature type="transmembrane region" description="Helical" evidence="7">
    <location>
        <begin position="292"/>
        <end position="320"/>
    </location>
</feature>
<feature type="transmembrane region" description="Helical" evidence="7">
    <location>
        <begin position="152"/>
        <end position="170"/>
    </location>
</feature>
<evidence type="ECO:0000256" key="5">
    <source>
        <dbReference type="ARBA" id="ARBA00022989"/>
    </source>
</evidence>
<dbReference type="Pfam" id="PF02447">
    <property type="entry name" value="GntP_permease"/>
    <property type="match status" value="1"/>
</dbReference>
<dbReference type="Proteomes" id="UP000510869">
    <property type="component" value="Chromosome"/>
</dbReference>
<comment type="subcellular location">
    <subcellularLocation>
        <location evidence="1">Cell membrane</location>
        <topology evidence="1">Multi-pass membrane protein</topology>
    </subcellularLocation>
</comment>
<protein>
    <submittedName>
        <fullName evidence="8">GntP family permease</fullName>
    </submittedName>
</protein>
<evidence type="ECO:0000313" key="8">
    <source>
        <dbReference type="EMBL" id="QLK27780.1"/>
    </source>
</evidence>
<feature type="transmembrane region" description="Helical" evidence="7">
    <location>
        <begin position="12"/>
        <end position="34"/>
    </location>
</feature>
<dbReference type="PANTHER" id="PTHR30354">
    <property type="entry name" value="GNT FAMILY GLUCONATE TRANSPORTER"/>
    <property type="match status" value="1"/>
</dbReference>
<feature type="transmembrane region" description="Helical" evidence="7">
    <location>
        <begin position="457"/>
        <end position="480"/>
    </location>
</feature>
<evidence type="ECO:0000313" key="9">
    <source>
        <dbReference type="Proteomes" id="UP000510869"/>
    </source>
</evidence>
<feature type="transmembrane region" description="Helical" evidence="7">
    <location>
        <begin position="74"/>
        <end position="92"/>
    </location>
</feature>
<evidence type="ECO:0000256" key="6">
    <source>
        <dbReference type="ARBA" id="ARBA00023136"/>
    </source>
</evidence>
<keyword evidence="3" id="KW-1003">Cell membrane</keyword>
<dbReference type="KEGG" id="nay:HYG81_01535"/>
<dbReference type="EMBL" id="CP059154">
    <property type="protein sequence ID" value="QLK27780.1"/>
    <property type="molecule type" value="Genomic_DNA"/>
</dbReference>
<keyword evidence="4 7" id="KW-0812">Transmembrane</keyword>
<accession>A0A7D6GM78</accession>
<feature type="transmembrane region" description="Helical" evidence="7">
    <location>
        <begin position="190"/>
        <end position="212"/>
    </location>
</feature>
<dbReference type="AlphaFoldDB" id="A0A7D6GM78"/>
<evidence type="ECO:0000256" key="3">
    <source>
        <dbReference type="ARBA" id="ARBA00022475"/>
    </source>
</evidence>
<feature type="transmembrane region" description="Helical" evidence="7">
    <location>
        <begin position="366"/>
        <end position="387"/>
    </location>
</feature>
<reference evidence="8 9" key="1">
    <citation type="submission" date="2020-07" db="EMBL/GenBank/DDBJ databases">
        <title>Natrinema (YPL30) sp. nov. and Haloterrigena xxxxxx (YPL8) sp. nov., isolated from a salt mine.</title>
        <authorList>
            <person name="Cui H."/>
        </authorList>
    </citation>
    <scope>NUCLEOTIDE SEQUENCE [LARGE SCALE GENOMIC DNA]</scope>
    <source>
        <strain evidence="8 9">YPL13</strain>
    </source>
</reference>
<keyword evidence="9" id="KW-1185">Reference proteome</keyword>
<keyword evidence="2" id="KW-0813">Transport</keyword>
<organism evidence="8 9">
    <name type="scientific">Natrinema zhouii</name>
    <dbReference type="NCBI Taxonomy" id="1710539"/>
    <lineage>
        <taxon>Archaea</taxon>
        <taxon>Methanobacteriati</taxon>
        <taxon>Methanobacteriota</taxon>
        <taxon>Stenosarchaea group</taxon>
        <taxon>Halobacteria</taxon>
        <taxon>Halobacteriales</taxon>
        <taxon>Natrialbaceae</taxon>
        <taxon>Natrinema</taxon>
    </lineage>
</organism>
<feature type="transmembrane region" description="Helical" evidence="7">
    <location>
        <begin position="250"/>
        <end position="272"/>
    </location>
</feature>
<dbReference type="InterPro" id="IPR003474">
    <property type="entry name" value="Glcn_transporter"/>
</dbReference>
<keyword evidence="5 7" id="KW-1133">Transmembrane helix</keyword>
<dbReference type="PANTHER" id="PTHR30354:SF22">
    <property type="entry name" value="HIGH-AFFINITY GLUCONATE TRANSPORTER"/>
    <property type="match status" value="1"/>
</dbReference>
<name>A0A7D6GM78_9EURY</name>
<evidence type="ECO:0000256" key="2">
    <source>
        <dbReference type="ARBA" id="ARBA00022448"/>
    </source>
</evidence>
<feature type="transmembrane region" description="Helical" evidence="7">
    <location>
        <begin position="394"/>
        <end position="412"/>
    </location>
</feature>
<dbReference type="GO" id="GO:0015128">
    <property type="term" value="F:gluconate transmembrane transporter activity"/>
    <property type="evidence" value="ECO:0007669"/>
    <property type="project" value="InterPro"/>
</dbReference>
<sequence length="483" mass="49361">MCVMFGTTVLQLGGQAPLVSLIAGIVAIVLLLVVLDLPAFVSLVVAGITVGVVAPAIAFADVPGELAAAFGDNMAGIGIPILMAAIIGKAMVESGAANRIVRAFTSVFGEDNTEVSLFGSSFIMSIPVFFDNVFYLLAPLARAARARDGKNYALYIVAMGAAGVVTHGFVPPTPGPLLAVDEFDANLGSTIMVGVLVGFPTALVSGLGYGYWINQRIEIPLRDTMGTTVEELEEKNQIETRQLPGVLESLLPILLAVLLVTADTTAQTLLGGDATVGDLMGFFGLPNLGESVVIGNITGFFGNPNLALTAAALAAALTYYRMSDLDSDTFSDELTDALKSGGNIAAITAAGGAFGAMLQAAGAGEYIANGLEGVGLGLLVTAWVIAAGVRVVQGSATVAIVTTAGIMGPLASGLDVNVAYLVMSIGAGASFCSWYNDSGFWIVKEVGGLTQAETLKTWTVATILIGLVGLLSTLAFSTVLPLA</sequence>
<gene>
    <name evidence="8" type="ORF">HYG81_01535</name>
</gene>
<proteinExistence type="predicted"/>